<dbReference type="PANTHER" id="PTHR11839:SF31">
    <property type="entry name" value="ADP-RIBOSE PYROPHOSPHATASE"/>
    <property type="match status" value="1"/>
</dbReference>
<dbReference type="Pfam" id="PF00293">
    <property type="entry name" value="NUDIX"/>
    <property type="match status" value="1"/>
</dbReference>
<protein>
    <submittedName>
        <fullName evidence="3">NUDIX hydrolase</fullName>
    </submittedName>
</protein>
<proteinExistence type="predicted"/>
<dbReference type="CDD" id="cd24158">
    <property type="entry name" value="NUDIX_ADPRase_Rv1700"/>
    <property type="match status" value="1"/>
</dbReference>
<dbReference type="PROSITE" id="PS51462">
    <property type="entry name" value="NUDIX"/>
    <property type="match status" value="1"/>
</dbReference>
<dbReference type="GO" id="GO:0005829">
    <property type="term" value="C:cytosol"/>
    <property type="evidence" value="ECO:0007669"/>
    <property type="project" value="TreeGrafter"/>
</dbReference>
<feature type="domain" description="Nudix hydrolase" evidence="2">
    <location>
        <begin position="29"/>
        <end position="160"/>
    </location>
</feature>
<dbReference type="Proteomes" id="UP001070238">
    <property type="component" value="Unassembled WGS sequence"/>
</dbReference>
<accession>A0A9Q4CB81</accession>
<dbReference type="InterPro" id="IPR000086">
    <property type="entry name" value="NUDIX_hydrolase_dom"/>
</dbReference>
<dbReference type="GO" id="GO:0006753">
    <property type="term" value="P:nucleoside phosphate metabolic process"/>
    <property type="evidence" value="ECO:0007669"/>
    <property type="project" value="TreeGrafter"/>
</dbReference>
<sequence>MLLDAPILAVRRDRVTMPGGSVAAREIVEHFGAVAVLAFDGERIALVHQYRHCVRDRLWELPAGLLDLAGEDPLDCAVRELAEEAGLRAGRWDLLTDVVSSPGFCEEAVRVYLARDLSGVERPEAADDEESDMVLTWFDPGEVLRMVVSGEIVNSIAVAGIMVGLDVLAGRSTPRSVDEPFRLRPTSLARRRGAGHAPGEDLKGL</sequence>
<reference evidence="3" key="1">
    <citation type="submission" date="2022-11" db="EMBL/GenBank/DDBJ databases">
        <title>Corynebacterium sp. isolated from Penguins.</title>
        <authorList>
            <person name="Sedlar K."/>
            <person name="Svec P."/>
        </authorList>
    </citation>
    <scope>NUCLEOTIDE SEQUENCE</scope>
    <source>
        <strain evidence="3">P5875</strain>
    </source>
</reference>
<evidence type="ECO:0000256" key="1">
    <source>
        <dbReference type="ARBA" id="ARBA00022801"/>
    </source>
</evidence>
<name>A0A9Q4CB81_9CORY</name>
<keyword evidence="1 3" id="KW-0378">Hydrolase</keyword>
<dbReference type="GO" id="GO:0016787">
    <property type="term" value="F:hydrolase activity"/>
    <property type="evidence" value="ECO:0007669"/>
    <property type="project" value="UniProtKB-KW"/>
</dbReference>
<dbReference type="EMBL" id="JAPMKX010000001">
    <property type="protein sequence ID" value="MCX7536942.1"/>
    <property type="molecule type" value="Genomic_DNA"/>
</dbReference>
<dbReference type="Gene3D" id="3.90.79.10">
    <property type="entry name" value="Nucleoside Triphosphate Pyrophosphohydrolase"/>
    <property type="match status" value="1"/>
</dbReference>
<dbReference type="GO" id="GO:0019693">
    <property type="term" value="P:ribose phosphate metabolic process"/>
    <property type="evidence" value="ECO:0007669"/>
    <property type="project" value="TreeGrafter"/>
</dbReference>
<comment type="caution">
    <text evidence="3">The sequence shown here is derived from an EMBL/GenBank/DDBJ whole genome shotgun (WGS) entry which is preliminary data.</text>
</comment>
<organism evidence="3 4">
    <name type="scientific">Corynebacterium antarcticum</name>
    <dbReference type="NCBI Taxonomy" id="2800405"/>
    <lineage>
        <taxon>Bacteria</taxon>
        <taxon>Bacillati</taxon>
        <taxon>Actinomycetota</taxon>
        <taxon>Actinomycetes</taxon>
        <taxon>Mycobacteriales</taxon>
        <taxon>Corynebacteriaceae</taxon>
        <taxon>Corynebacterium</taxon>
    </lineage>
</organism>
<evidence type="ECO:0000313" key="3">
    <source>
        <dbReference type="EMBL" id="MCX7536942.1"/>
    </source>
</evidence>
<dbReference type="InterPro" id="IPR015797">
    <property type="entry name" value="NUDIX_hydrolase-like_dom_sf"/>
</dbReference>
<evidence type="ECO:0000259" key="2">
    <source>
        <dbReference type="PROSITE" id="PS51462"/>
    </source>
</evidence>
<evidence type="ECO:0000313" key="4">
    <source>
        <dbReference type="Proteomes" id="UP001070238"/>
    </source>
</evidence>
<dbReference type="AlphaFoldDB" id="A0A9Q4CB81"/>
<dbReference type="PANTHER" id="PTHR11839">
    <property type="entry name" value="UDP/ADP-SUGAR PYROPHOSPHATASE"/>
    <property type="match status" value="1"/>
</dbReference>
<gene>
    <name evidence="3" type="ORF">OS123_00050</name>
</gene>
<dbReference type="SUPFAM" id="SSF55811">
    <property type="entry name" value="Nudix"/>
    <property type="match status" value="1"/>
</dbReference>